<gene>
    <name evidence="2" type="ORF">ACFFK0_08900</name>
</gene>
<evidence type="ECO:0000313" key="3">
    <source>
        <dbReference type="Proteomes" id="UP001589776"/>
    </source>
</evidence>
<evidence type="ECO:0000313" key="2">
    <source>
        <dbReference type="EMBL" id="MFC0212580.1"/>
    </source>
</evidence>
<evidence type="ECO:0000259" key="1">
    <source>
        <dbReference type="PROSITE" id="PS51462"/>
    </source>
</evidence>
<feature type="domain" description="Nudix hydrolase" evidence="1">
    <location>
        <begin position="3"/>
        <end position="134"/>
    </location>
</feature>
<sequence length="180" mass="20506">MIRLRMISAALLFNSRGELLMMKRSERRTLSPGLWAAVGGHLEPHELNDPYAAVLREIEEETGLRPTQMTGLRLQYILLRLNGSEIRQQFFYVGHTDAEPCVQTDEGELHWIGKEAILDRPLPYIFRMLLEHYLRNGPAPDPWLATAGREDGGPAMYWTPLRDPPPPGVYETGFPITNEP</sequence>
<protein>
    <submittedName>
        <fullName evidence="2">NUDIX domain-containing protein</fullName>
    </submittedName>
</protein>
<dbReference type="Gene3D" id="3.90.79.10">
    <property type="entry name" value="Nucleoside Triphosphate Pyrophosphohydrolase"/>
    <property type="match status" value="1"/>
</dbReference>
<accession>A0ABV6DIX9</accession>
<reference evidence="2 3" key="1">
    <citation type="submission" date="2024-09" db="EMBL/GenBank/DDBJ databases">
        <authorList>
            <person name="Sun Q."/>
            <person name="Mori K."/>
        </authorList>
    </citation>
    <scope>NUCLEOTIDE SEQUENCE [LARGE SCALE GENOMIC DNA]</scope>
    <source>
        <strain evidence="2 3">CCM 7759</strain>
    </source>
</reference>
<dbReference type="EMBL" id="JBHLWN010000031">
    <property type="protein sequence ID" value="MFC0212580.1"/>
    <property type="molecule type" value="Genomic_DNA"/>
</dbReference>
<keyword evidence="3" id="KW-1185">Reference proteome</keyword>
<dbReference type="Pfam" id="PF00293">
    <property type="entry name" value="NUDIX"/>
    <property type="match status" value="1"/>
</dbReference>
<name>A0ABV6DIX9_9BACL</name>
<proteinExistence type="predicted"/>
<dbReference type="RefSeq" id="WP_377469769.1">
    <property type="nucleotide sequence ID" value="NZ_JBHLWN010000031.1"/>
</dbReference>
<comment type="caution">
    <text evidence="2">The sequence shown here is derived from an EMBL/GenBank/DDBJ whole genome shotgun (WGS) entry which is preliminary data.</text>
</comment>
<dbReference type="InterPro" id="IPR000086">
    <property type="entry name" value="NUDIX_hydrolase_dom"/>
</dbReference>
<organism evidence="2 3">
    <name type="scientific">Paenibacillus chartarius</name>
    <dbReference type="NCBI Taxonomy" id="747481"/>
    <lineage>
        <taxon>Bacteria</taxon>
        <taxon>Bacillati</taxon>
        <taxon>Bacillota</taxon>
        <taxon>Bacilli</taxon>
        <taxon>Bacillales</taxon>
        <taxon>Paenibacillaceae</taxon>
        <taxon>Paenibacillus</taxon>
    </lineage>
</organism>
<dbReference type="Proteomes" id="UP001589776">
    <property type="component" value="Unassembled WGS sequence"/>
</dbReference>
<dbReference type="PROSITE" id="PS51462">
    <property type="entry name" value="NUDIX"/>
    <property type="match status" value="1"/>
</dbReference>
<dbReference type="InterPro" id="IPR015797">
    <property type="entry name" value="NUDIX_hydrolase-like_dom_sf"/>
</dbReference>
<dbReference type="SUPFAM" id="SSF55811">
    <property type="entry name" value="Nudix"/>
    <property type="match status" value="1"/>
</dbReference>